<dbReference type="PANTHER" id="PTHR43884:SF12">
    <property type="entry name" value="ISOVALERYL-COA DEHYDROGENASE, MITOCHONDRIAL-RELATED"/>
    <property type="match status" value="1"/>
</dbReference>
<evidence type="ECO:0000256" key="5">
    <source>
        <dbReference type="ARBA" id="ARBA00023002"/>
    </source>
</evidence>
<evidence type="ECO:0000256" key="3">
    <source>
        <dbReference type="ARBA" id="ARBA00022630"/>
    </source>
</evidence>
<dbReference type="InterPro" id="IPR006089">
    <property type="entry name" value="Acyl-CoA_DH_CS"/>
</dbReference>
<evidence type="ECO:0000256" key="4">
    <source>
        <dbReference type="ARBA" id="ARBA00022827"/>
    </source>
</evidence>
<reference evidence="11" key="1">
    <citation type="submission" date="2017-06" db="EMBL/GenBank/DDBJ databases">
        <authorList>
            <person name="Varghese N."/>
            <person name="Submissions S."/>
        </authorList>
    </citation>
    <scope>NUCLEOTIDE SEQUENCE [LARGE SCALE GENOMIC DNA]</scope>
    <source>
        <strain evidence="11">JAD2</strain>
    </source>
</reference>
<keyword evidence="4 6" id="KW-0274">FAD</keyword>
<keyword evidence="5 6" id="KW-0560">Oxidoreductase</keyword>
<evidence type="ECO:0000256" key="1">
    <source>
        <dbReference type="ARBA" id="ARBA00001974"/>
    </source>
</evidence>
<dbReference type="GO" id="GO:0050660">
    <property type="term" value="F:flavin adenine dinucleotide binding"/>
    <property type="evidence" value="ECO:0007669"/>
    <property type="project" value="InterPro"/>
</dbReference>
<organism evidence="10 11">
    <name type="scientific">Thermoflexus hugenholtzii JAD2</name>
    <dbReference type="NCBI Taxonomy" id="877466"/>
    <lineage>
        <taxon>Bacteria</taxon>
        <taxon>Bacillati</taxon>
        <taxon>Chloroflexota</taxon>
        <taxon>Thermoflexia</taxon>
        <taxon>Thermoflexales</taxon>
        <taxon>Thermoflexaceae</taxon>
        <taxon>Thermoflexus</taxon>
    </lineage>
</organism>
<dbReference type="SUPFAM" id="SSF56645">
    <property type="entry name" value="Acyl-CoA dehydrogenase NM domain-like"/>
    <property type="match status" value="1"/>
</dbReference>
<dbReference type="FunFam" id="1.20.140.10:FF:000004">
    <property type="entry name" value="Acyl-CoA dehydrogenase FadE25"/>
    <property type="match status" value="1"/>
</dbReference>
<dbReference type="CDD" id="cd01158">
    <property type="entry name" value="SCAD_SBCAD"/>
    <property type="match status" value="1"/>
</dbReference>
<evidence type="ECO:0000259" key="9">
    <source>
        <dbReference type="Pfam" id="PF02771"/>
    </source>
</evidence>
<dbReference type="PROSITE" id="PS00072">
    <property type="entry name" value="ACYL_COA_DH_1"/>
    <property type="match status" value="1"/>
</dbReference>
<dbReference type="PANTHER" id="PTHR43884">
    <property type="entry name" value="ACYL-COA DEHYDROGENASE"/>
    <property type="match status" value="1"/>
</dbReference>
<sequence>MGVEILAQAGLNFELSEEHRMFQQVVREFAQKEIAPVATHYDETGEFPWETVRKMAAMGLMGLEVPEEYGGQGLDAIASALAMIEIAKADAAHSAIMSVNNTLFCFPILTFGTEEQKRKYVTPVATGQAMGAYALTEPQSGSDAAGMRTRAVRKGDVYIINGRKSWITNGPVADYIVLFAMTDPEKKHHGISAFIIETNRPGFSRGKKEEKLGIRASATCEIYLDNYECPVENRLGEEGEGFRIAMTTLDAGRVGIAAQAVGIAEAAYEAALAWAKQREAFGRKIGEFQAIQWKLADMRVKLEAARLLTLQAAWKRERAKRTGERYTLEAAIAKLFASEAAQWITYEAIQIHGGMGYSREMPVERYFRDARITTIYEGTSEIQRLVIARQILGFKSSV</sequence>
<dbReference type="InParanoid" id="A0A212R624"/>
<dbReference type="InterPro" id="IPR036250">
    <property type="entry name" value="AcylCo_DH-like_C"/>
</dbReference>
<dbReference type="FunFam" id="1.10.540.10:FF:000002">
    <property type="entry name" value="Acyl-CoA dehydrogenase FadE19"/>
    <property type="match status" value="1"/>
</dbReference>
<dbReference type="Proteomes" id="UP000197025">
    <property type="component" value="Unassembled WGS sequence"/>
</dbReference>
<evidence type="ECO:0000256" key="6">
    <source>
        <dbReference type="RuleBase" id="RU362125"/>
    </source>
</evidence>
<dbReference type="InterPro" id="IPR046373">
    <property type="entry name" value="Acyl-CoA_Oxase/DH_mid-dom_sf"/>
</dbReference>
<feature type="domain" description="Acyl-CoA dehydrogenase/oxidase C-terminal" evidence="7">
    <location>
        <begin position="239"/>
        <end position="392"/>
    </location>
</feature>
<comment type="cofactor">
    <cofactor evidence="1 6">
        <name>FAD</name>
        <dbReference type="ChEBI" id="CHEBI:57692"/>
    </cofactor>
</comment>
<feature type="domain" description="Acyl-CoA dehydrogenase/oxidase N-terminal" evidence="9">
    <location>
        <begin position="16"/>
        <end position="128"/>
    </location>
</feature>
<gene>
    <name evidence="10" type="ORF">SAMN02746019_00013510</name>
</gene>
<dbReference type="InterPro" id="IPR013786">
    <property type="entry name" value="AcylCoA_DH/ox_N"/>
</dbReference>
<dbReference type="FunFam" id="2.40.110.10:FF:000001">
    <property type="entry name" value="Acyl-CoA dehydrogenase, mitochondrial"/>
    <property type="match status" value="1"/>
</dbReference>
<dbReference type="Gene3D" id="2.40.110.10">
    <property type="entry name" value="Butyryl-CoA Dehydrogenase, subunit A, domain 2"/>
    <property type="match status" value="1"/>
</dbReference>
<dbReference type="AlphaFoldDB" id="A0A212R624"/>
<evidence type="ECO:0000313" key="10">
    <source>
        <dbReference type="EMBL" id="SNB67581.1"/>
    </source>
</evidence>
<proteinExistence type="inferred from homology"/>
<dbReference type="InterPro" id="IPR009100">
    <property type="entry name" value="AcylCoA_DH/oxidase_NM_dom_sf"/>
</dbReference>
<evidence type="ECO:0000259" key="8">
    <source>
        <dbReference type="Pfam" id="PF02770"/>
    </source>
</evidence>
<dbReference type="EMBL" id="FYEK01000032">
    <property type="protein sequence ID" value="SNB67581.1"/>
    <property type="molecule type" value="Genomic_DNA"/>
</dbReference>
<dbReference type="InterPro" id="IPR037069">
    <property type="entry name" value="AcylCoA_DH/ox_N_sf"/>
</dbReference>
<dbReference type="InterPro" id="IPR009075">
    <property type="entry name" value="AcylCo_DH/oxidase_C"/>
</dbReference>
<dbReference type="PIRSF" id="PIRSF016578">
    <property type="entry name" value="HsaA"/>
    <property type="match status" value="1"/>
</dbReference>
<dbReference type="SUPFAM" id="SSF47203">
    <property type="entry name" value="Acyl-CoA dehydrogenase C-terminal domain-like"/>
    <property type="match status" value="1"/>
</dbReference>
<dbReference type="Gene3D" id="1.10.540.10">
    <property type="entry name" value="Acyl-CoA dehydrogenase/oxidase, N-terminal domain"/>
    <property type="match status" value="1"/>
</dbReference>
<dbReference type="Pfam" id="PF00441">
    <property type="entry name" value="Acyl-CoA_dh_1"/>
    <property type="match status" value="1"/>
</dbReference>
<comment type="similarity">
    <text evidence="2 6">Belongs to the acyl-CoA dehydrogenase family.</text>
</comment>
<keyword evidence="11" id="KW-1185">Reference proteome</keyword>
<name>A0A212R624_9CHLR</name>
<protein>
    <submittedName>
        <fullName evidence="10">Acyl-CoA dehydrogenase, middle domain</fullName>
    </submittedName>
</protein>
<dbReference type="Pfam" id="PF02770">
    <property type="entry name" value="Acyl-CoA_dh_M"/>
    <property type="match status" value="1"/>
</dbReference>
<evidence type="ECO:0000259" key="7">
    <source>
        <dbReference type="Pfam" id="PF00441"/>
    </source>
</evidence>
<feature type="domain" description="Acyl-CoA oxidase/dehydrogenase middle" evidence="8">
    <location>
        <begin position="132"/>
        <end position="226"/>
    </location>
</feature>
<dbReference type="PROSITE" id="PS00073">
    <property type="entry name" value="ACYL_COA_DH_2"/>
    <property type="match status" value="1"/>
</dbReference>
<evidence type="ECO:0000313" key="11">
    <source>
        <dbReference type="Proteomes" id="UP000197025"/>
    </source>
</evidence>
<dbReference type="GO" id="GO:0003995">
    <property type="term" value="F:acyl-CoA dehydrogenase activity"/>
    <property type="evidence" value="ECO:0007669"/>
    <property type="project" value="InterPro"/>
</dbReference>
<dbReference type="InterPro" id="IPR006091">
    <property type="entry name" value="Acyl-CoA_Oxase/DH_mid-dom"/>
</dbReference>
<keyword evidence="3 6" id="KW-0285">Flavoprotein</keyword>
<dbReference type="Gene3D" id="1.20.140.10">
    <property type="entry name" value="Butyryl-CoA Dehydrogenase, subunit A, domain 3"/>
    <property type="match status" value="1"/>
</dbReference>
<dbReference type="Pfam" id="PF02771">
    <property type="entry name" value="Acyl-CoA_dh_N"/>
    <property type="match status" value="1"/>
</dbReference>
<evidence type="ECO:0000256" key="2">
    <source>
        <dbReference type="ARBA" id="ARBA00009347"/>
    </source>
</evidence>
<accession>A0A212R624</accession>
<dbReference type="FunCoup" id="A0A212R624">
    <property type="interactions" value="319"/>
</dbReference>